<keyword evidence="4 8" id="KW-1003">Cell membrane</keyword>
<dbReference type="EMBL" id="MTKT01004399">
    <property type="protein sequence ID" value="OWM71400.1"/>
    <property type="molecule type" value="Genomic_DNA"/>
</dbReference>
<evidence type="ECO:0000256" key="1">
    <source>
        <dbReference type="ARBA" id="ARBA00004651"/>
    </source>
</evidence>
<dbReference type="InterPro" id="IPR006459">
    <property type="entry name" value="CASP/CASPL"/>
</dbReference>
<gene>
    <name evidence="10" type="ORF">CDL15_Pgr005587</name>
</gene>
<evidence type="ECO:0000313" key="10">
    <source>
        <dbReference type="EMBL" id="OWM71400.1"/>
    </source>
</evidence>
<feature type="transmembrane region" description="Helical" evidence="8">
    <location>
        <begin position="76"/>
        <end position="101"/>
    </location>
</feature>
<feature type="transmembrane region" description="Helical" evidence="8">
    <location>
        <begin position="180"/>
        <end position="201"/>
    </location>
</feature>
<dbReference type="GO" id="GO:0005886">
    <property type="term" value="C:plasma membrane"/>
    <property type="evidence" value="ECO:0007669"/>
    <property type="project" value="UniProtKB-SubCell"/>
</dbReference>
<dbReference type="PANTHER" id="PTHR33573">
    <property type="entry name" value="CASP-LIKE PROTEIN 4A4"/>
    <property type="match status" value="1"/>
</dbReference>
<reference evidence="11" key="1">
    <citation type="journal article" date="2017" name="Plant J.">
        <title>The pomegranate (Punica granatum L.) genome and the genomics of punicalagin biosynthesis.</title>
        <authorList>
            <person name="Qin G."/>
            <person name="Xu C."/>
            <person name="Ming R."/>
            <person name="Tang H."/>
            <person name="Guyot R."/>
            <person name="Kramer E.M."/>
            <person name="Hu Y."/>
            <person name="Yi X."/>
            <person name="Qi Y."/>
            <person name="Xu X."/>
            <person name="Gao Z."/>
            <person name="Pan H."/>
            <person name="Jian J."/>
            <person name="Tian Y."/>
            <person name="Yue Z."/>
            <person name="Xu Y."/>
        </authorList>
    </citation>
    <scope>NUCLEOTIDE SEQUENCE [LARGE SCALE GENOMIC DNA]</scope>
    <source>
        <strain evidence="11">cv. Dabenzi</strain>
    </source>
</reference>
<sequence length="215" mass="23684">MSGPAPKVEDVQKSSDSFAVDLSSSRPQASFFVAQSMLRALAAASTLVALSVMVTSKQTVVIFGMRFEAHYNYSSAFRFLLGVDAVVCGFSLMSLVFLCCLRRPGSNFRHYFFLFLHDLHEVPSKSRIVIMNFKGFDLVVKVIMVLMISGCSAASAVGYVGRYGEEKMGWLAVCNRVAKFCNRTLVSVVLSYLAFFCYFALSITSARKLALLSAH</sequence>
<feature type="domain" description="Casparian strip membrane protein" evidence="9">
    <location>
        <begin position="142"/>
        <end position="197"/>
    </location>
</feature>
<evidence type="ECO:0000256" key="7">
    <source>
        <dbReference type="ARBA" id="ARBA00023136"/>
    </source>
</evidence>
<keyword evidence="6 8" id="KW-1133">Transmembrane helix</keyword>
<comment type="similarity">
    <text evidence="2 8">Belongs to the Casparian strip membrane proteins (CASP) family.</text>
</comment>
<evidence type="ECO:0000256" key="3">
    <source>
        <dbReference type="ARBA" id="ARBA00011489"/>
    </source>
</evidence>
<comment type="subcellular location">
    <subcellularLocation>
        <location evidence="1 8">Cell membrane</location>
        <topology evidence="1 8">Multi-pass membrane protein</topology>
    </subcellularLocation>
</comment>
<proteinExistence type="inferred from homology"/>
<evidence type="ECO:0000256" key="4">
    <source>
        <dbReference type="ARBA" id="ARBA00022475"/>
    </source>
</evidence>
<dbReference type="NCBIfam" id="TIGR01569">
    <property type="entry name" value="A_tha_TIGR01569"/>
    <property type="match status" value="2"/>
</dbReference>
<comment type="caution">
    <text evidence="10">The sequence shown here is derived from an EMBL/GenBank/DDBJ whole genome shotgun (WGS) entry which is preliminary data.</text>
</comment>
<dbReference type="PANTHER" id="PTHR33573:SF47">
    <property type="entry name" value="CASP-LIKE PROTEIN 1U1"/>
    <property type="match status" value="1"/>
</dbReference>
<evidence type="ECO:0000313" key="11">
    <source>
        <dbReference type="Proteomes" id="UP000197138"/>
    </source>
</evidence>
<organism evidence="10 11">
    <name type="scientific">Punica granatum</name>
    <name type="common">Pomegranate</name>
    <dbReference type="NCBI Taxonomy" id="22663"/>
    <lineage>
        <taxon>Eukaryota</taxon>
        <taxon>Viridiplantae</taxon>
        <taxon>Streptophyta</taxon>
        <taxon>Embryophyta</taxon>
        <taxon>Tracheophyta</taxon>
        <taxon>Spermatophyta</taxon>
        <taxon>Magnoliopsida</taxon>
        <taxon>eudicotyledons</taxon>
        <taxon>Gunneridae</taxon>
        <taxon>Pentapetalae</taxon>
        <taxon>rosids</taxon>
        <taxon>malvids</taxon>
        <taxon>Myrtales</taxon>
        <taxon>Lythraceae</taxon>
        <taxon>Punica</taxon>
    </lineage>
</organism>
<feature type="transmembrane region" description="Helical" evidence="8">
    <location>
        <begin position="36"/>
        <end position="56"/>
    </location>
</feature>
<dbReference type="InterPro" id="IPR006702">
    <property type="entry name" value="CASP_dom"/>
</dbReference>
<accession>A0A218WGB3</accession>
<keyword evidence="5 8" id="KW-0812">Transmembrane</keyword>
<name>A0A218WGB3_PUNGR</name>
<dbReference type="Pfam" id="PF04535">
    <property type="entry name" value="CASP_dom"/>
    <property type="match status" value="2"/>
</dbReference>
<keyword evidence="7 8" id="KW-0472">Membrane</keyword>
<evidence type="ECO:0000256" key="6">
    <source>
        <dbReference type="ARBA" id="ARBA00022989"/>
    </source>
</evidence>
<dbReference type="AlphaFoldDB" id="A0A218WGB3"/>
<feature type="transmembrane region" description="Helical" evidence="8">
    <location>
        <begin position="138"/>
        <end position="160"/>
    </location>
</feature>
<evidence type="ECO:0000256" key="2">
    <source>
        <dbReference type="ARBA" id="ARBA00007651"/>
    </source>
</evidence>
<evidence type="ECO:0000256" key="8">
    <source>
        <dbReference type="RuleBase" id="RU361233"/>
    </source>
</evidence>
<dbReference type="Proteomes" id="UP000197138">
    <property type="component" value="Unassembled WGS sequence"/>
</dbReference>
<comment type="subunit">
    <text evidence="3 8">Homodimer and heterodimers.</text>
</comment>
<feature type="domain" description="Casparian strip membrane protein" evidence="9">
    <location>
        <begin position="32"/>
        <end position="119"/>
    </location>
</feature>
<evidence type="ECO:0000259" key="9">
    <source>
        <dbReference type="Pfam" id="PF04535"/>
    </source>
</evidence>
<evidence type="ECO:0000256" key="5">
    <source>
        <dbReference type="ARBA" id="ARBA00022692"/>
    </source>
</evidence>
<protein>
    <recommendedName>
        <fullName evidence="8">CASP-like protein</fullName>
    </recommendedName>
</protein>